<keyword evidence="2" id="KW-1185">Reference proteome</keyword>
<comment type="caution">
    <text evidence="1">The sequence shown here is derived from an EMBL/GenBank/DDBJ whole genome shotgun (WGS) entry which is preliminary data.</text>
</comment>
<dbReference type="OrthoDB" id="194359at2"/>
<evidence type="ECO:0000313" key="2">
    <source>
        <dbReference type="Proteomes" id="UP000260644"/>
    </source>
</evidence>
<evidence type="ECO:0000313" key="1">
    <source>
        <dbReference type="EMBL" id="RFS19051.1"/>
    </source>
</evidence>
<protein>
    <submittedName>
        <fullName evidence="1">Uncharacterized protein</fullName>
    </submittedName>
</protein>
<dbReference type="AlphaFoldDB" id="A0A3E1Y303"/>
<dbReference type="EMBL" id="QPMM01000017">
    <property type="protein sequence ID" value="RFS19051.1"/>
    <property type="molecule type" value="Genomic_DNA"/>
</dbReference>
<sequence length="166" mass="19003">MRPQDLVILLKIITKGENPWQLKDLSNSLYISNSEVSESLERSLYANLIDFDKKNVNRGNFLDFLLFGMKYVFPAKAGILTRGEPTAHSHPFMKEYISSDYAYVWASSTGSVIGQEIEPFYPNQIKAIKEDQELYKLLALLDVIRVGRLREISIAEMYLKKSLAYG</sequence>
<proteinExistence type="predicted"/>
<accession>A0A3E1Y303</accession>
<dbReference type="RefSeq" id="WP_116978729.1">
    <property type="nucleotide sequence ID" value="NZ_QPMM01000017.1"/>
</dbReference>
<gene>
    <name evidence="1" type="ORF">DVR12_25480</name>
</gene>
<organism evidence="1 2">
    <name type="scientific">Chitinophaga silvatica</name>
    <dbReference type="NCBI Taxonomy" id="2282649"/>
    <lineage>
        <taxon>Bacteria</taxon>
        <taxon>Pseudomonadati</taxon>
        <taxon>Bacteroidota</taxon>
        <taxon>Chitinophagia</taxon>
        <taxon>Chitinophagales</taxon>
        <taxon>Chitinophagaceae</taxon>
        <taxon>Chitinophaga</taxon>
    </lineage>
</organism>
<dbReference type="Proteomes" id="UP000260644">
    <property type="component" value="Unassembled WGS sequence"/>
</dbReference>
<reference evidence="1 2" key="1">
    <citation type="submission" date="2018-07" db="EMBL/GenBank/DDBJ databases">
        <title>Chitinophaga K2CV101002-2 sp. nov., isolated from a monsoon evergreen broad-leaved forest soil.</title>
        <authorList>
            <person name="Lv Y."/>
        </authorList>
    </citation>
    <scope>NUCLEOTIDE SEQUENCE [LARGE SCALE GENOMIC DNA]</scope>
    <source>
        <strain evidence="1 2">GDMCC 1.1288</strain>
    </source>
</reference>
<name>A0A3E1Y303_9BACT</name>